<reference evidence="1 2" key="1">
    <citation type="journal article" date="2019" name="Commun. Biol.">
        <title>The bagworm genome reveals a unique fibroin gene that provides high tensile strength.</title>
        <authorList>
            <person name="Kono N."/>
            <person name="Nakamura H."/>
            <person name="Ohtoshi R."/>
            <person name="Tomita M."/>
            <person name="Numata K."/>
            <person name="Arakawa K."/>
        </authorList>
    </citation>
    <scope>NUCLEOTIDE SEQUENCE [LARGE SCALE GENOMIC DNA]</scope>
</reference>
<gene>
    <name evidence="1" type="ORF">EVAR_51113_1</name>
</gene>
<keyword evidence="2" id="KW-1185">Reference proteome</keyword>
<dbReference type="Proteomes" id="UP000299102">
    <property type="component" value="Unassembled WGS sequence"/>
</dbReference>
<proteinExistence type="predicted"/>
<organism evidence="1 2">
    <name type="scientific">Eumeta variegata</name>
    <name type="common">Bagworm moth</name>
    <name type="synonym">Eumeta japonica</name>
    <dbReference type="NCBI Taxonomy" id="151549"/>
    <lineage>
        <taxon>Eukaryota</taxon>
        <taxon>Metazoa</taxon>
        <taxon>Ecdysozoa</taxon>
        <taxon>Arthropoda</taxon>
        <taxon>Hexapoda</taxon>
        <taxon>Insecta</taxon>
        <taxon>Pterygota</taxon>
        <taxon>Neoptera</taxon>
        <taxon>Endopterygota</taxon>
        <taxon>Lepidoptera</taxon>
        <taxon>Glossata</taxon>
        <taxon>Ditrysia</taxon>
        <taxon>Tineoidea</taxon>
        <taxon>Psychidae</taxon>
        <taxon>Oiketicinae</taxon>
        <taxon>Eumeta</taxon>
    </lineage>
</organism>
<dbReference type="AlphaFoldDB" id="A0A4C1Y8D4"/>
<accession>A0A4C1Y8D4</accession>
<evidence type="ECO:0000313" key="1">
    <source>
        <dbReference type="EMBL" id="GBP72206.1"/>
    </source>
</evidence>
<sequence>MCGGKGCGAKKGYCDRYLIVYKHEMASYDLMQEYYLGNTVLAIMRITRISRGFLPPRASKAALLNYSDGTPPRADLTSATAPLPFAPYYSALVRTKEEPGQVTTERLRRTTTPLRCRPVAPERT</sequence>
<dbReference type="EMBL" id="BGZK01001137">
    <property type="protein sequence ID" value="GBP72206.1"/>
    <property type="molecule type" value="Genomic_DNA"/>
</dbReference>
<protein>
    <submittedName>
        <fullName evidence="1">Uncharacterized protein</fullName>
    </submittedName>
</protein>
<evidence type="ECO:0000313" key="2">
    <source>
        <dbReference type="Proteomes" id="UP000299102"/>
    </source>
</evidence>
<comment type="caution">
    <text evidence="1">The sequence shown here is derived from an EMBL/GenBank/DDBJ whole genome shotgun (WGS) entry which is preliminary data.</text>
</comment>
<name>A0A4C1Y8D4_EUMVA</name>